<dbReference type="InterPro" id="IPR049900">
    <property type="entry name" value="PKS_mFAS_DH"/>
</dbReference>
<dbReference type="InterPro" id="IPR001031">
    <property type="entry name" value="Thioesterase"/>
</dbReference>
<dbReference type="PROSITE" id="PS00012">
    <property type="entry name" value="PHOSPHOPANTETHEINE"/>
    <property type="match status" value="1"/>
</dbReference>
<dbReference type="SUPFAM" id="SSF47336">
    <property type="entry name" value="ACP-like"/>
    <property type="match status" value="1"/>
</dbReference>
<dbReference type="Gene3D" id="1.10.1200.10">
    <property type="entry name" value="ACP-like"/>
    <property type="match status" value="1"/>
</dbReference>
<dbReference type="InterPro" id="IPR042104">
    <property type="entry name" value="PKS_dehydratase_sf"/>
</dbReference>
<organism evidence="8 9">
    <name type="scientific">Fusarium equiseti</name>
    <name type="common">Fusarium scirpi</name>
    <dbReference type="NCBI Taxonomy" id="61235"/>
    <lineage>
        <taxon>Eukaryota</taxon>
        <taxon>Fungi</taxon>
        <taxon>Dikarya</taxon>
        <taxon>Ascomycota</taxon>
        <taxon>Pezizomycotina</taxon>
        <taxon>Sordariomycetes</taxon>
        <taxon>Hypocreomycetidae</taxon>
        <taxon>Hypocreales</taxon>
        <taxon>Nectriaceae</taxon>
        <taxon>Fusarium</taxon>
        <taxon>Fusarium incarnatum-equiseti species complex</taxon>
    </lineage>
</organism>
<evidence type="ECO:0000259" key="7">
    <source>
        <dbReference type="PROSITE" id="PS52019"/>
    </source>
</evidence>
<name>A0ABQ8QVV5_FUSEQ</name>
<keyword evidence="9" id="KW-1185">Reference proteome</keyword>
<dbReference type="Pfam" id="PF00550">
    <property type="entry name" value="PP-binding"/>
    <property type="match status" value="1"/>
</dbReference>
<evidence type="ECO:0000256" key="1">
    <source>
        <dbReference type="ARBA" id="ARBA00022450"/>
    </source>
</evidence>
<feature type="compositionally biased region" description="Polar residues" evidence="5">
    <location>
        <begin position="301"/>
        <end position="325"/>
    </location>
</feature>
<feature type="region of interest" description="C-terminal hotdog fold" evidence="4">
    <location>
        <begin position="26"/>
        <end position="174"/>
    </location>
</feature>
<dbReference type="NCBIfam" id="TIGR04532">
    <property type="entry name" value="PT_fungal_PKS"/>
    <property type="match status" value="1"/>
</dbReference>
<dbReference type="InterPro" id="IPR030918">
    <property type="entry name" value="PT_fungal_PKS"/>
</dbReference>
<accession>A0ABQ8QVV5</accession>
<evidence type="ECO:0000313" key="9">
    <source>
        <dbReference type="Proteomes" id="UP001152024"/>
    </source>
</evidence>
<comment type="caution">
    <text evidence="4">Lacks conserved residue(s) required for the propagation of feature annotation.</text>
</comment>
<evidence type="ECO:0000256" key="5">
    <source>
        <dbReference type="SAM" id="MobiDB-lite"/>
    </source>
</evidence>
<keyword evidence="3" id="KW-0808">Transferase</keyword>
<feature type="domain" description="Carrier" evidence="6">
    <location>
        <begin position="214"/>
        <end position="291"/>
    </location>
</feature>
<dbReference type="InterPro" id="IPR050091">
    <property type="entry name" value="PKS_NRPS_Biosynth_Enz"/>
</dbReference>
<dbReference type="InterPro" id="IPR036736">
    <property type="entry name" value="ACP-like_sf"/>
</dbReference>
<protein>
    <submittedName>
        <fullName evidence="8">Non-reducing polyketide synthase zea1</fullName>
    </submittedName>
</protein>
<dbReference type="PROSITE" id="PS50075">
    <property type="entry name" value="CARRIER"/>
    <property type="match status" value="1"/>
</dbReference>
<reference evidence="8" key="1">
    <citation type="submission" date="2022-09" db="EMBL/GenBank/DDBJ databases">
        <title>Fusarium specimens isolated from Avocado Roots.</title>
        <authorList>
            <person name="Stajich J."/>
            <person name="Roper C."/>
            <person name="Heimlech-Rivalta G."/>
        </authorList>
    </citation>
    <scope>NUCLEOTIDE SEQUENCE</scope>
    <source>
        <strain evidence="8">CF00095</strain>
    </source>
</reference>
<dbReference type="InterPro" id="IPR009081">
    <property type="entry name" value="PP-bd_ACP"/>
</dbReference>
<sequence length="638" mass="70683">MAGWDKFAYFIRSKVDEIIELSKNGIGHRFLPQMLYALFANIVQYDAAFKCIQEVYISSNFQEAAAVVVLQPDPKDTQFVASPYWGESLVHLAGFLANPNPDRLNKGTTFMMDSFDSFEQTVIPEPGKPYHTYVRVTKTENASMACDVYIFDKDKIIMHCAGIHFHEVENTLLDHLLGGSNFIRDQPPPITPRKEVLKPVDADGKAEKVTHTSHSDTSVLDNILNIISKETGSDLADFQDDTLIADLGVDSIMAIEIASQVTEESGLDLLPSFIIDYPAIIDLRRAFAPKHMHTSIEKNSSKPSFINGTPQVPQSSSSESFDQPPTSVTSTSTSDSGSVVKVDLRPDDDSPAPKVKITLLQGRPGNGRRPFYLIADGTGTIATYIHLPQFKSQVPIYGIDSSFLRCPTRFTTDVGITGAARFITEALTKAQPEGAFLLGGFSGGAMLAYEVCRQLATANRQIDGLMLIEMCSPRSKTVEDKNGIGWAMFESISRQDGLWRSTDMTRQHLQAIFSAVATYHPPPLKACHRPKRTAIIWAEKGMIDRCAGDSELMQKLAKRGIPTEPYPKFMEDSELGPVAWGLPHKTQNDLGPNGWDKYIGEALCLSMPADHLEMPMPGHVHLLHETMTRAFEYFDESR</sequence>
<dbReference type="PROSITE" id="PS52019">
    <property type="entry name" value="PKS_MFAS_DH"/>
    <property type="match status" value="1"/>
</dbReference>
<evidence type="ECO:0000256" key="2">
    <source>
        <dbReference type="ARBA" id="ARBA00022553"/>
    </source>
</evidence>
<dbReference type="EMBL" id="JAOQBH010000037">
    <property type="protein sequence ID" value="KAJ4109690.1"/>
    <property type="molecule type" value="Genomic_DNA"/>
</dbReference>
<keyword evidence="1" id="KW-0596">Phosphopantetheine</keyword>
<evidence type="ECO:0000256" key="4">
    <source>
        <dbReference type="PROSITE-ProRule" id="PRU01363"/>
    </source>
</evidence>
<dbReference type="SUPFAM" id="SSF53474">
    <property type="entry name" value="alpha/beta-Hydrolases"/>
    <property type="match status" value="1"/>
</dbReference>
<comment type="caution">
    <text evidence="8">The sequence shown here is derived from an EMBL/GenBank/DDBJ whole genome shotgun (WGS) entry which is preliminary data.</text>
</comment>
<dbReference type="Gene3D" id="3.40.50.1820">
    <property type="entry name" value="alpha/beta hydrolase"/>
    <property type="match status" value="1"/>
</dbReference>
<evidence type="ECO:0000256" key="3">
    <source>
        <dbReference type="ARBA" id="ARBA00022679"/>
    </source>
</evidence>
<dbReference type="Pfam" id="PF00975">
    <property type="entry name" value="Thioesterase"/>
    <property type="match status" value="1"/>
</dbReference>
<dbReference type="PANTHER" id="PTHR43775:SF37">
    <property type="entry name" value="SI:DKEY-61P9.11"/>
    <property type="match status" value="1"/>
</dbReference>
<dbReference type="InterPro" id="IPR049551">
    <property type="entry name" value="PKS_DH_C"/>
</dbReference>
<evidence type="ECO:0000313" key="8">
    <source>
        <dbReference type="EMBL" id="KAJ4109690.1"/>
    </source>
</evidence>
<dbReference type="InterPro" id="IPR029058">
    <property type="entry name" value="AB_hydrolase_fold"/>
</dbReference>
<dbReference type="InterPro" id="IPR020806">
    <property type="entry name" value="PKS_PP-bd"/>
</dbReference>
<dbReference type="Proteomes" id="UP001152024">
    <property type="component" value="Unassembled WGS sequence"/>
</dbReference>
<proteinExistence type="predicted"/>
<feature type="compositionally biased region" description="Low complexity" evidence="5">
    <location>
        <begin position="326"/>
        <end position="341"/>
    </location>
</feature>
<dbReference type="Gene3D" id="3.10.129.110">
    <property type="entry name" value="Polyketide synthase dehydratase"/>
    <property type="match status" value="1"/>
</dbReference>
<keyword evidence="2" id="KW-0597">Phosphoprotein</keyword>
<feature type="region of interest" description="Disordered" evidence="5">
    <location>
        <begin position="294"/>
        <end position="354"/>
    </location>
</feature>
<feature type="region of interest" description="N-terminal hotdog fold" evidence="4">
    <location>
        <begin position="1"/>
        <end position="3"/>
    </location>
</feature>
<gene>
    <name evidence="8" type="primary">ZEA1</name>
    <name evidence="8" type="ORF">NW768_012126</name>
</gene>
<dbReference type="PANTHER" id="PTHR43775">
    <property type="entry name" value="FATTY ACID SYNTHASE"/>
    <property type="match status" value="1"/>
</dbReference>
<dbReference type="SMART" id="SM00823">
    <property type="entry name" value="PKS_PP"/>
    <property type="match status" value="1"/>
</dbReference>
<dbReference type="Pfam" id="PF14765">
    <property type="entry name" value="PS-DH"/>
    <property type="match status" value="1"/>
</dbReference>
<feature type="domain" description="PKS/mFAS DH" evidence="7">
    <location>
        <begin position="1"/>
        <end position="174"/>
    </location>
</feature>
<evidence type="ECO:0000259" key="6">
    <source>
        <dbReference type="PROSITE" id="PS50075"/>
    </source>
</evidence>
<dbReference type="InterPro" id="IPR006162">
    <property type="entry name" value="Ppantetheine_attach_site"/>
</dbReference>